<comment type="caution">
    <text evidence="2">The sequence shown here is derived from an EMBL/GenBank/DDBJ whole genome shotgun (WGS) entry which is preliminary data.</text>
</comment>
<protein>
    <submittedName>
        <fullName evidence="2">Uncharacterized protein</fullName>
    </submittedName>
</protein>
<accession>A0A317X064</accession>
<feature type="compositionally biased region" description="Polar residues" evidence="1">
    <location>
        <begin position="85"/>
        <end position="94"/>
    </location>
</feature>
<dbReference type="VEuPathDB" id="FungiDB:BO70DRAFT_1091"/>
<keyword evidence="3" id="KW-1185">Reference proteome</keyword>
<dbReference type="Proteomes" id="UP000247233">
    <property type="component" value="Unassembled WGS sequence"/>
</dbReference>
<dbReference type="AlphaFoldDB" id="A0A317X064"/>
<evidence type="ECO:0000313" key="2">
    <source>
        <dbReference type="EMBL" id="PWY92036.1"/>
    </source>
</evidence>
<feature type="compositionally biased region" description="Basic and acidic residues" evidence="1">
    <location>
        <begin position="68"/>
        <end position="80"/>
    </location>
</feature>
<dbReference type="RefSeq" id="XP_025403775.1">
    <property type="nucleotide sequence ID" value="XM_025537860.1"/>
</dbReference>
<gene>
    <name evidence="2" type="ORF">BO70DRAFT_1091</name>
</gene>
<dbReference type="EMBL" id="MSFL01000001">
    <property type="protein sequence ID" value="PWY92036.1"/>
    <property type="molecule type" value="Genomic_DNA"/>
</dbReference>
<organism evidence="2 3">
    <name type="scientific">Aspergillus heteromorphus CBS 117.55</name>
    <dbReference type="NCBI Taxonomy" id="1448321"/>
    <lineage>
        <taxon>Eukaryota</taxon>
        <taxon>Fungi</taxon>
        <taxon>Dikarya</taxon>
        <taxon>Ascomycota</taxon>
        <taxon>Pezizomycotina</taxon>
        <taxon>Eurotiomycetes</taxon>
        <taxon>Eurotiomycetidae</taxon>
        <taxon>Eurotiales</taxon>
        <taxon>Aspergillaceae</taxon>
        <taxon>Aspergillus</taxon>
        <taxon>Aspergillus subgen. Circumdati</taxon>
    </lineage>
</organism>
<name>A0A317X064_9EURO</name>
<feature type="region of interest" description="Disordered" evidence="1">
    <location>
        <begin position="1"/>
        <end position="40"/>
    </location>
</feature>
<feature type="region of interest" description="Disordered" evidence="1">
    <location>
        <begin position="56"/>
        <end position="94"/>
    </location>
</feature>
<proteinExistence type="predicted"/>
<evidence type="ECO:0000313" key="3">
    <source>
        <dbReference type="Proteomes" id="UP000247233"/>
    </source>
</evidence>
<evidence type="ECO:0000256" key="1">
    <source>
        <dbReference type="SAM" id="MobiDB-lite"/>
    </source>
</evidence>
<dbReference type="GeneID" id="37060097"/>
<sequence>MWKRKGISWEARGRMIGSLPRSRNARRPPTSQGGGIGTGLGCQRCWDSIYELYTIGGKPFPPPQPSTRRIDPKHDKDRTIRPYIRNSSLPRLAA</sequence>
<reference evidence="2 3" key="1">
    <citation type="submission" date="2016-12" db="EMBL/GenBank/DDBJ databases">
        <title>The genomes of Aspergillus section Nigri reveals drivers in fungal speciation.</title>
        <authorList>
            <consortium name="DOE Joint Genome Institute"/>
            <person name="Vesth T.C."/>
            <person name="Nybo J."/>
            <person name="Theobald S."/>
            <person name="Brandl J."/>
            <person name="Frisvad J.C."/>
            <person name="Nielsen K.F."/>
            <person name="Lyhne E.K."/>
            <person name="Kogle M.E."/>
            <person name="Kuo A."/>
            <person name="Riley R."/>
            <person name="Clum A."/>
            <person name="Nolan M."/>
            <person name="Lipzen A."/>
            <person name="Salamov A."/>
            <person name="Henrissat B."/>
            <person name="Wiebenga A."/>
            <person name="De Vries R.P."/>
            <person name="Grigoriev I.V."/>
            <person name="Mortensen U.H."/>
            <person name="Andersen M.R."/>
            <person name="Baker S.E."/>
        </authorList>
    </citation>
    <scope>NUCLEOTIDE SEQUENCE [LARGE SCALE GENOMIC DNA]</scope>
    <source>
        <strain evidence="2 3">CBS 117.55</strain>
    </source>
</reference>